<comment type="caution">
    <text evidence="4">The sequence shown here is derived from an EMBL/GenBank/DDBJ whole genome shotgun (WGS) entry which is preliminary data.</text>
</comment>
<name>A0A2K4FCE3_9STAP</name>
<keyword evidence="2" id="KW-0812">Transmembrane</keyword>
<keyword evidence="2" id="KW-1133">Transmembrane helix</keyword>
<gene>
    <name evidence="4" type="ORF">CD039_08470</name>
</gene>
<dbReference type="EMBL" id="PPPX01000011">
    <property type="protein sequence ID" value="POA09009.1"/>
    <property type="molecule type" value="Genomic_DNA"/>
</dbReference>
<feature type="transmembrane region" description="Helical" evidence="2">
    <location>
        <begin position="21"/>
        <end position="42"/>
    </location>
</feature>
<dbReference type="SMART" id="SM00854">
    <property type="entry name" value="PGA_cap"/>
    <property type="match status" value="1"/>
</dbReference>
<dbReference type="PANTHER" id="PTHR33393:SF13">
    <property type="entry name" value="PGA BIOSYNTHESIS PROTEIN CAPA"/>
    <property type="match status" value="1"/>
</dbReference>
<accession>A0A2K4FCE3</accession>
<dbReference type="OrthoDB" id="9810906at2"/>
<dbReference type="InterPro" id="IPR019079">
    <property type="entry name" value="Capsule_synth_CapA"/>
</dbReference>
<evidence type="ECO:0000256" key="1">
    <source>
        <dbReference type="ARBA" id="ARBA00005662"/>
    </source>
</evidence>
<keyword evidence="5" id="KW-1185">Reference proteome</keyword>
<dbReference type="Pfam" id="PF09587">
    <property type="entry name" value="PGA_cap"/>
    <property type="match status" value="1"/>
</dbReference>
<comment type="similarity">
    <text evidence="1">Belongs to the CapA family.</text>
</comment>
<dbReference type="PROSITE" id="PS00141">
    <property type="entry name" value="ASP_PROTEASE"/>
    <property type="match status" value="1"/>
</dbReference>
<sequence length="355" mass="40270">MKDKQFTISERVLKWTKKTKKYNFIIMITITIIAVLLLIFAMTRQTIEPVKGMAKKNDDIQMTYLGNVNLDKHMRMQDLDHTFGALQDMLKQSDYSTASLETSKLAGNQNENIKKNIENIMSLKKLNLKTLNLVNDKLDNKQIQELNKRIEAQTDYNFLTGNGSNLINSKAVQQDIKGKKVATISLTDTRSDYTDSLKNTTSISMEPRIFIPLIKKLKEQNDYVVVNADWGIPNEKQVTTRQREFAHAMADSGADVIVGHNSVVQEIEQYKGTDVFYSLGNVTAEGFLSKTKQGLAVQQNWNGKHSKFKLTPIKTKGGVVSEANPNKVEERKLLNNIQTKDVKLKKENGGYVYEN</sequence>
<dbReference type="RefSeq" id="WP_103371953.1">
    <property type="nucleotide sequence ID" value="NZ_CBCRVO010000002.1"/>
</dbReference>
<dbReference type="InterPro" id="IPR029052">
    <property type="entry name" value="Metallo-depent_PP-like"/>
</dbReference>
<organism evidence="4 5">
    <name type="scientific">Staphylococcus argensis</name>
    <dbReference type="NCBI Taxonomy" id="1607738"/>
    <lineage>
        <taxon>Bacteria</taxon>
        <taxon>Bacillati</taxon>
        <taxon>Bacillota</taxon>
        <taxon>Bacilli</taxon>
        <taxon>Bacillales</taxon>
        <taxon>Staphylococcaceae</taxon>
        <taxon>Staphylococcus</taxon>
    </lineage>
</organism>
<dbReference type="InterPro" id="IPR001969">
    <property type="entry name" value="Aspartic_peptidase_AS"/>
</dbReference>
<protein>
    <submittedName>
        <fullName evidence="4">Capsule biosynthesis protein CapA</fullName>
    </submittedName>
</protein>
<dbReference type="PANTHER" id="PTHR33393">
    <property type="entry name" value="POLYGLUTAMINE SYNTHESIS ACCESSORY PROTEIN RV0574C-RELATED"/>
    <property type="match status" value="1"/>
</dbReference>
<reference evidence="4 5" key="1">
    <citation type="submission" date="2017-08" db="EMBL/GenBank/DDBJ databases">
        <title>Draft genome sequences of 64 type strains of genus Staph aureus.</title>
        <authorList>
            <person name="Cole K."/>
            <person name="Golubchik T."/>
            <person name="Russell J."/>
            <person name="Foster D."/>
            <person name="Llewelyn M."/>
            <person name="Wilson D."/>
            <person name="Crook D."/>
            <person name="Paul J."/>
        </authorList>
    </citation>
    <scope>NUCLEOTIDE SEQUENCE [LARGE SCALE GENOMIC DNA]</scope>
    <source>
        <strain evidence="4 5">DSM 29875</strain>
    </source>
</reference>
<dbReference type="Proteomes" id="UP000242712">
    <property type="component" value="Unassembled WGS sequence"/>
</dbReference>
<evidence type="ECO:0000313" key="5">
    <source>
        <dbReference type="Proteomes" id="UP000242712"/>
    </source>
</evidence>
<evidence type="ECO:0000256" key="2">
    <source>
        <dbReference type="SAM" id="Phobius"/>
    </source>
</evidence>
<dbReference type="GeneID" id="98298383"/>
<dbReference type="Gene3D" id="3.60.21.10">
    <property type="match status" value="1"/>
</dbReference>
<evidence type="ECO:0000259" key="3">
    <source>
        <dbReference type="SMART" id="SM00854"/>
    </source>
</evidence>
<dbReference type="GO" id="GO:0006508">
    <property type="term" value="P:proteolysis"/>
    <property type="evidence" value="ECO:0007669"/>
    <property type="project" value="InterPro"/>
</dbReference>
<dbReference type="InterPro" id="IPR052169">
    <property type="entry name" value="CW_Biosynth-Accessory"/>
</dbReference>
<dbReference type="GO" id="GO:0004190">
    <property type="term" value="F:aspartic-type endopeptidase activity"/>
    <property type="evidence" value="ECO:0007669"/>
    <property type="project" value="InterPro"/>
</dbReference>
<keyword evidence="2" id="KW-0472">Membrane</keyword>
<dbReference type="SUPFAM" id="SSF56300">
    <property type="entry name" value="Metallo-dependent phosphatases"/>
    <property type="match status" value="1"/>
</dbReference>
<dbReference type="AlphaFoldDB" id="A0A2K4FCE3"/>
<evidence type="ECO:0000313" key="4">
    <source>
        <dbReference type="EMBL" id="POA09009.1"/>
    </source>
</evidence>
<feature type="domain" description="Capsule synthesis protein CapA" evidence="3">
    <location>
        <begin position="61"/>
        <end position="286"/>
    </location>
</feature>
<proteinExistence type="inferred from homology"/>